<keyword evidence="6" id="KW-1185">Reference proteome</keyword>
<dbReference type="GO" id="GO:0000287">
    <property type="term" value="F:magnesium ion binding"/>
    <property type="evidence" value="ECO:0007669"/>
    <property type="project" value="TreeGrafter"/>
</dbReference>
<evidence type="ECO:0000313" key="5">
    <source>
        <dbReference type="EMBL" id="GGC65333.1"/>
    </source>
</evidence>
<dbReference type="RefSeq" id="WP_188609484.1">
    <property type="nucleotide sequence ID" value="NZ_BMGG01000004.1"/>
</dbReference>
<dbReference type="Pfam" id="PF13378">
    <property type="entry name" value="MR_MLE_C"/>
    <property type="match status" value="1"/>
</dbReference>
<dbReference type="SFLD" id="SFLDS00001">
    <property type="entry name" value="Enolase"/>
    <property type="match status" value="1"/>
</dbReference>
<evidence type="ECO:0000256" key="3">
    <source>
        <dbReference type="ARBA" id="ARBA00022842"/>
    </source>
</evidence>
<comment type="caution">
    <text evidence="5">The sequence shown here is derived from an EMBL/GenBank/DDBJ whole genome shotgun (WGS) entry which is preliminary data.</text>
</comment>
<dbReference type="InterPro" id="IPR029017">
    <property type="entry name" value="Enolase-like_N"/>
</dbReference>
<dbReference type="Pfam" id="PF02746">
    <property type="entry name" value="MR_MLE_N"/>
    <property type="match status" value="1"/>
</dbReference>
<reference evidence="5" key="1">
    <citation type="journal article" date="2014" name="Int. J. Syst. Evol. Microbiol.">
        <title>Complete genome sequence of Corynebacterium casei LMG S-19264T (=DSM 44701T), isolated from a smear-ripened cheese.</title>
        <authorList>
            <consortium name="US DOE Joint Genome Institute (JGI-PGF)"/>
            <person name="Walter F."/>
            <person name="Albersmeier A."/>
            <person name="Kalinowski J."/>
            <person name="Ruckert C."/>
        </authorList>
    </citation>
    <scope>NUCLEOTIDE SEQUENCE</scope>
    <source>
        <strain evidence="5">CGMCC 1.12919</strain>
    </source>
</reference>
<evidence type="ECO:0000259" key="4">
    <source>
        <dbReference type="SMART" id="SM00922"/>
    </source>
</evidence>
<dbReference type="InterPro" id="IPR046945">
    <property type="entry name" value="RHMD-like"/>
</dbReference>
<evidence type="ECO:0000256" key="2">
    <source>
        <dbReference type="ARBA" id="ARBA00022723"/>
    </source>
</evidence>
<keyword evidence="3" id="KW-0460">Magnesium</keyword>
<comment type="cofactor">
    <cofactor evidence="1">
        <name>Mg(2+)</name>
        <dbReference type="ChEBI" id="CHEBI:18420"/>
    </cofactor>
</comment>
<dbReference type="AlphaFoldDB" id="A0A916U9B7"/>
<dbReference type="Gene3D" id="3.30.390.10">
    <property type="entry name" value="Enolase-like, N-terminal domain"/>
    <property type="match status" value="1"/>
</dbReference>
<dbReference type="Proteomes" id="UP000637002">
    <property type="component" value="Unassembled WGS sequence"/>
</dbReference>
<dbReference type="GO" id="GO:0016836">
    <property type="term" value="F:hydro-lyase activity"/>
    <property type="evidence" value="ECO:0007669"/>
    <property type="project" value="TreeGrafter"/>
</dbReference>
<dbReference type="Gene3D" id="3.20.20.120">
    <property type="entry name" value="Enolase-like C-terminal domain"/>
    <property type="match status" value="1"/>
</dbReference>
<dbReference type="InterPro" id="IPR013342">
    <property type="entry name" value="Mandelate_racemase_C"/>
</dbReference>
<dbReference type="EMBL" id="BMGG01000004">
    <property type="protein sequence ID" value="GGC65333.1"/>
    <property type="molecule type" value="Genomic_DNA"/>
</dbReference>
<evidence type="ECO:0000256" key="1">
    <source>
        <dbReference type="ARBA" id="ARBA00001946"/>
    </source>
</evidence>
<keyword evidence="2" id="KW-0479">Metal-binding</keyword>
<dbReference type="InterPro" id="IPR029065">
    <property type="entry name" value="Enolase_C-like"/>
</dbReference>
<dbReference type="GO" id="GO:0016052">
    <property type="term" value="P:carbohydrate catabolic process"/>
    <property type="evidence" value="ECO:0007669"/>
    <property type="project" value="TreeGrafter"/>
</dbReference>
<proteinExistence type="predicted"/>
<dbReference type="SUPFAM" id="SSF51604">
    <property type="entry name" value="Enolase C-terminal domain-like"/>
    <property type="match status" value="1"/>
</dbReference>
<gene>
    <name evidence="5" type="ORF">GCM10010994_24910</name>
</gene>
<dbReference type="SFLD" id="SFLDG00179">
    <property type="entry name" value="mandelate_racemase"/>
    <property type="match status" value="1"/>
</dbReference>
<feature type="domain" description="Mandelate racemase/muconate lactonizing enzyme C-terminal" evidence="4">
    <location>
        <begin position="143"/>
        <end position="239"/>
    </location>
</feature>
<name>A0A916U9B7_9HYPH</name>
<evidence type="ECO:0000313" key="6">
    <source>
        <dbReference type="Proteomes" id="UP000637002"/>
    </source>
</evidence>
<dbReference type="SMART" id="SM00922">
    <property type="entry name" value="MR_MLE"/>
    <property type="match status" value="1"/>
</dbReference>
<accession>A0A916U9B7</accession>
<dbReference type="SUPFAM" id="SSF54826">
    <property type="entry name" value="Enolase N-terminal domain-like"/>
    <property type="match status" value="1"/>
</dbReference>
<protein>
    <submittedName>
        <fullName evidence="5">Mandelate racemase</fullName>
    </submittedName>
</protein>
<dbReference type="PANTHER" id="PTHR13794:SF58">
    <property type="entry name" value="MITOCHONDRIAL ENOLASE SUPERFAMILY MEMBER 1"/>
    <property type="match status" value="1"/>
</dbReference>
<dbReference type="InterPro" id="IPR036849">
    <property type="entry name" value="Enolase-like_C_sf"/>
</dbReference>
<dbReference type="PANTHER" id="PTHR13794">
    <property type="entry name" value="ENOLASE SUPERFAMILY, MANDELATE RACEMASE"/>
    <property type="match status" value="1"/>
</dbReference>
<organism evidence="5 6">
    <name type="scientific">Chelatococcus reniformis</name>
    <dbReference type="NCBI Taxonomy" id="1494448"/>
    <lineage>
        <taxon>Bacteria</taxon>
        <taxon>Pseudomonadati</taxon>
        <taxon>Pseudomonadota</taxon>
        <taxon>Alphaproteobacteria</taxon>
        <taxon>Hyphomicrobiales</taxon>
        <taxon>Chelatococcaceae</taxon>
        <taxon>Chelatococcus</taxon>
    </lineage>
</organism>
<sequence>MKITDVKLVPFRRPLGGKAADVMIKGQSLLPHITEFVAIRIETDEGITGESLSLGGGLGMAHYLANSIKPLLIGRDPAQREAIWQDMWELNRLWFTPLFAIGIMDVAIWDLYGKSVGRPVHEILGTYQTKLPTYASSMTKPRVEDFVEEALRYKERGYHGYKLHVVGRPNEDIKACQAVRKAVGDDWALMIDVVSAYNQTDALRVGRALEELGFVWYEEPLRDYDIHGYKMLAQALDIPILAVEVNEGSIFTMPEYITDRAIDILRADVAFKGGIGAVKKAAGLAEAFGMNLEVHNNANPVLEAANLAVACSIKNTTYYEQLVPEPLFQFGVEELIRVDGEGFAHVPQGPGLGMKIDWDFVDKHKLGEL</sequence>
<dbReference type="InterPro" id="IPR013341">
    <property type="entry name" value="Mandelate_racemase_N_dom"/>
</dbReference>
<reference evidence="5" key="2">
    <citation type="submission" date="2020-09" db="EMBL/GenBank/DDBJ databases">
        <authorList>
            <person name="Sun Q."/>
            <person name="Zhou Y."/>
        </authorList>
    </citation>
    <scope>NUCLEOTIDE SEQUENCE</scope>
    <source>
        <strain evidence="5">CGMCC 1.12919</strain>
    </source>
</reference>